<feature type="binding site" evidence="3">
    <location>
        <position position="155"/>
    </location>
    <ligand>
        <name>ATP</name>
        <dbReference type="ChEBI" id="CHEBI:30616"/>
    </ligand>
</feature>
<evidence type="ECO:0000256" key="1">
    <source>
        <dbReference type="ARBA" id="ARBA00022741"/>
    </source>
</evidence>
<dbReference type="OrthoDB" id="4062651at2759"/>
<evidence type="ECO:0000313" key="6">
    <source>
        <dbReference type="Proteomes" id="UP000000600"/>
    </source>
</evidence>
<name>A0E4U5_PARTE</name>
<organism evidence="5 6">
    <name type="scientific">Paramecium tetraurelia</name>
    <dbReference type="NCBI Taxonomy" id="5888"/>
    <lineage>
        <taxon>Eukaryota</taxon>
        <taxon>Sar</taxon>
        <taxon>Alveolata</taxon>
        <taxon>Ciliophora</taxon>
        <taxon>Intramacronucleata</taxon>
        <taxon>Oligohymenophorea</taxon>
        <taxon>Peniculida</taxon>
        <taxon>Parameciidae</taxon>
        <taxon>Paramecium</taxon>
    </lineage>
</organism>
<dbReference type="RefSeq" id="XP_001457709.1">
    <property type="nucleotide sequence ID" value="XM_001457672.1"/>
</dbReference>
<sequence>MEYIAYTDAKLQFIGTRKHFFRDKQYYVSVFEDYFVMGIVNHSTLIKQTSDAQSPKYKVNIDLNIKLSWDLKKQKNNIIIQSFAFPYNNSYKTLYADHNDLMKFKELLGLSVTYEGIGDLYIPILQIGKGSSAKCSKYFGLKHVCNKGYREVVFKLNGKRTGLGTLTRLMNQAAYKMEVRILKILSPYSQSFLNLKEIYEGDQTYYLVTDYLEGASLSEEIERAKNLPDRRLPIQTIKILMYKLLSNLALLHENKIIHRDLKPDNLMFAKKNDYSSLVLVDFGLATLENLEKYTNQENIRFLFPKCGTPGYVAPEVLNLNPENKYTTKVDIFSSGCILYKLLTGKSVFGGKTFDDVLRSNKKCFIDLDLPPDHIYLTDLSLNLLSQLLNKNAKSRITARQALRHPFFDQINEQSTQVLSSFATNMKFSHNGNLNIQCEEQMSKYEIEENQVNCEMKEEEQNTISIPATKRCSLMNEFQSSSRSPTKLYQKEPSSTIRCFKLFDLASPRGDSNEIEGE</sequence>
<dbReference type="EMBL" id="CT868659">
    <property type="protein sequence ID" value="CAK90312.1"/>
    <property type="molecule type" value="Genomic_DNA"/>
</dbReference>
<evidence type="ECO:0000256" key="2">
    <source>
        <dbReference type="ARBA" id="ARBA00022840"/>
    </source>
</evidence>
<dbReference type="Proteomes" id="UP000000600">
    <property type="component" value="Unassembled WGS sequence"/>
</dbReference>
<protein>
    <recommendedName>
        <fullName evidence="4">Protein kinase domain-containing protein</fullName>
    </recommendedName>
</protein>
<dbReference type="SUPFAM" id="SSF56112">
    <property type="entry name" value="Protein kinase-like (PK-like)"/>
    <property type="match status" value="1"/>
</dbReference>
<keyword evidence="6" id="KW-1185">Reference proteome</keyword>
<accession>A0E4U5</accession>
<keyword evidence="2 3" id="KW-0067">ATP-binding</keyword>
<dbReference type="GO" id="GO:0044773">
    <property type="term" value="P:mitotic DNA damage checkpoint signaling"/>
    <property type="evidence" value="ECO:0000318"/>
    <property type="project" value="GO_Central"/>
</dbReference>
<dbReference type="PROSITE" id="PS00107">
    <property type="entry name" value="PROTEIN_KINASE_ATP"/>
    <property type="match status" value="1"/>
</dbReference>
<dbReference type="PANTHER" id="PTHR44167">
    <property type="entry name" value="OVARIAN-SPECIFIC SERINE/THREONINE-PROTEIN KINASE LOK-RELATED"/>
    <property type="match status" value="1"/>
</dbReference>
<dbReference type="GO" id="GO:0005737">
    <property type="term" value="C:cytoplasm"/>
    <property type="evidence" value="ECO:0000318"/>
    <property type="project" value="GO_Central"/>
</dbReference>
<keyword evidence="1 3" id="KW-0547">Nucleotide-binding</keyword>
<dbReference type="PANTHER" id="PTHR44167:SF18">
    <property type="entry name" value="PROTEIN KINASE DOMAIN-CONTAINING PROTEIN"/>
    <property type="match status" value="1"/>
</dbReference>
<evidence type="ECO:0000259" key="4">
    <source>
        <dbReference type="PROSITE" id="PS50011"/>
    </source>
</evidence>
<dbReference type="AlphaFoldDB" id="A0E4U5"/>
<dbReference type="InParanoid" id="A0E4U5"/>
<dbReference type="Pfam" id="PF00069">
    <property type="entry name" value="Pkinase"/>
    <property type="match status" value="1"/>
</dbReference>
<dbReference type="InterPro" id="IPR008271">
    <property type="entry name" value="Ser/Thr_kinase_AS"/>
</dbReference>
<dbReference type="PROSITE" id="PS50011">
    <property type="entry name" value="PROTEIN_KINASE_DOM"/>
    <property type="match status" value="1"/>
</dbReference>
<dbReference type="GeneID" id="5043494"/>
<dbReference type="InterPro" id="IPR011009">
    <property type="entry name" value="Kinase-like_dom_sf"/>
</dbReference>
<reference evidence="5 6" key="1">
    <citation type="journal article" date="2006" name="Nature">
        <title>Global trends of whole-genome duplications revealed by the ciliate Paramecium tetraurelia.</title>
        <authorList>
            <consortium name="Genoscope"/>
            <person name="Aury J.-M."/>
            <person name="Jaillon O."/>
            <person name="Duret L."/>
            <person name="Noel B."/>
            <person name="Jubin C."/>
            <person name="Porcel B.M."/>
            <person name="Segurens B."/>
            <person name="Daubin V."/>
            <person name="Anthouard V."/>
            <person name="Aiach N."/>
            <person name="Arnaiz O."/>
            <person name="Billaut A."/>
            <person name="Beisson J."/>
            <person name="Blanc I."/>
            <person name="Bouhouche K."/>
            <person name="Camara F."/>
            <person name="Duharcourt S."/>
            <person name="Guigo R."/>
            <person name="Gogendeau D."/>
            <person name="Katinka M."/>
            <person name="Keller A.-M."/>
            <person name="Kissmehl R."/>
            <person name="Klotz C."/>
            <person name="Koll F."/>
            <person name="Le Moue A."/>
            <person name="Lepere C."/>
            <person name="Malinsky S."/>
            <person name="Nowacki M."/>
            <person name="Nowak J.K."/>
            <person name="Plattner H."/>
            <person name="Poulain J."/>
            <person name="Ruiz F."/>
            <person name="Serrano V."/>
            <person name="Zagulski M."/>
            <person name="Dessen P."/>
            <person name="Betermier M."/>
            <person name="Weissenbach J."/>
            <person name="Scarpelli C."/>
            <person name="Schachter V."/>
            <person name="Sperling L."/>
            <person name="Meyer E."/>
            <person name="Cohen J."/>
            <person name="Wincker P."/>
        </authorList>
    </citation>
    <scope>NUCLEOTIDE SEQUENCE [LARGE SCALE GENOMIC DNA]</scope>
    <source>
        <strain evidence="5 6">Stock d4-2</strain>
    </source>
</reference>
<dbReference type="GO" id="GO:0005634">
    <property type="term" value="C:nucleus"/>
    <property type="evidence" value="ECO:0000318"/>
    <property type="project" value="GO_Central"/>
</dbReference>
<dbReference type="HOGENOM" id="CLU_000288_177_2_1"/>
<dbReference type="SMART" id="SM00220">
    <property type="entry name" value="S_TKc"/>
    <property type="match status" value="1"/>
</dbReference>
<evidence type="ECO:0000313" key="5">
    <source>
        <dbReference type="EMBL" id="CAK90312.1"/>
    </source>
</evidence>
<dbReference type="InterPro" id="IPR000719">
    <property type="entry name" value="Prot_kinase_dom"/>
</dbReference>
<dbReference type="OMA" id="YKMEVRI"/>
<dbReference type="eggNOG" id="KOG0032">
    <property type="taxonomic scope" value="Eukaryota"/>
</dbReference>
<dbReference type="PROSITE" id="PS00108">
    <property type="entry name" value="PROTEIN_KINASE_ST"/>
    <property type="match status" value="1"/>
</dbReference>
<dbReference type="Gene3D" id="1.10.510.10">
    <property type="entry name" value="Transferase(Phosphotransferase) domain 1"/>
    <property type="match status" value="1"/>
</dbReference>
<dbReference type="GO" id="GO:0005524">
    <property type="term" value="F:ATP binding"/>
    <property type="evidence" value="ECO:0007669"/>
    <property type="project" value="UniProtKB-UniRule"/>
</dbReference>
<dbReference type="GO" id="GO:0004674">
    <property type="term" value="F:protein serine/threonine kinase activity"/>
    <property type="evidence" value="ECO:0000318"/>
    <property type="project" value="GO_Central"/>
</dbReference>
<dbReference type="KEGG" id="ptm:GSPATT00023488001"/>
<evidence type="ECO:0000256" key="3">
    <source>
        <dbReference type="PROSITE-ProRule" id="PRU10141"/>
    </source>
</evidence>
<feature type="domain" description="Protein kinase" evidence="4">
    <location>
        <begin position="121"/>
        <end position="407"/>
    </location>
</feature>
<gene>
    <name evidence="5" type="ORF">GSPATT00023488001</name>
</gene>
<dbReference type="InterPro" id="IPR017441">
    <property type="entry name" value="Protein_kinase_ATP_BS"/>
</dbReference>
<proteinExistence type="predicted"/>
<dbReference type="FunFam" id="1.10.510.10:FF:000945">
    <property type="entry name" value="Uncharacterized protein"/>
    <property type="match status" value="1"/>
</dbReference>